<feature type="transmembrane region" description="Helical" evidence="9">
    <location>
        <begin position="207"/>
        <end position="228"/>
    </location>
</feature>
<keyword evidence="5" id="KW-0029">Amino-acid transport</keyword>
<keyword evidence="6 9" id="KW-1133">Transmembrane helix</keyword>
<evidence type="ECO:0000256" key="6">
    <source>
        <dbReference type="ARBA" id="ARBA00022989"/>
    </source>
</evidence>
<dbReference type="InterPro" id="IPR004686">
    <property type="entry name" value="Mtc"/>
</dbReference>
<dbReference type="Pfam" id="PF03820">
    <property type="entry name" value="SFXNs"/>
    <property type="match status" value="1"/>
</dbReference>
<dbReference type="EnsemblMetazoa" id="XM_022813982">
    <property type="protein sequence ID" value="XP_022669717"/>
    <property type="gene ID" value="LOC111253855"/>
</dbReference>
<evidence type="ECO:0000256" key="4">
    <source>
        <dbReference type="ARBA" id="ARBA00022692"/>
    </source>
</evidence>
<evidence type="ECO:0000256" key="1">
    <source>
        <dbReference type="ARBA" id="ARBA00004225"/>
    </source>
</evidence>
<dbReference type="RefSeq" id="XP_022669717.1">
    <property type="nucleotide sequence ID" value="XM_022813982.1"/>
</dbReference>
<dbReference type="PANTHER" id="PTHR11153:SF8">
    <property type="entry name" value="SIDEROFLEXIN-1"/>
    <property type="match status" value="1"/>
</dbReference>
<evidence type="ECO:0000256" key="9">
    <source>
        <dbReference type="RuleBase" id="RU362000"/>
    </source>
</evidence>
<dbReference type="CTD" id="40552"/>
<dbReference type="GO" id="GO:0140300">
    <property type="term" value="P:serine import into mitochondrion"/>
    <property type="evidence" value="ECO:0007669"/>
    <property type="project" value="TreeGrafter"/>
</dbReference>
<comment type="similarity">
    <text evidence="2 9">Belongs to the sideroflexin family.</text>
</comment>
<dbReference type="GeneID" id="111253855"/>
<dbReference type="Proteomes" id="UP000594260">
    <property type="component" value="Unplaced"/>
</dbReference>
<dbReference type="KEGG" id="vde:111253855"/>
<dbReference type="AlphaFoldDB" id="A0A7M7MJ47"/>
<dbReference type="GO" id="GO:0015075">
    <property type="term" value="F:monoatomic ion transmembrane transporter activity"/>
    <property type="evidence" value="ECO:0007669"/>
    <property type="project" value="InterPro"/>
</dbReference>
<dbReference type="GO" id="GO:0005743">
    <property type="term" value="C:mitochondrial inner membrane"/>
    <property type="evidence" value="ECO:0007669"/>
    <property type="project" value="TreeGrafter"/>
</dbReference>
<evidence type="ECO:0000313" key="10">
    <source>
        <dbReference type="EnsemblMetazoa" id="XP_022669717"/>
    </source>
</evidence>
<dbReference type="PANTHER" id="PTHR11153">
    <property type="entry name" value="SIDEROFLEXIN"/>
    <property type="match status" value="1"/>
</dbReference>
<keyword evidence="8 9" id="KW-0472">Membrane</keyword>
<feature type="transmembrane region" description="Helical" evidence="9">
    <location>
        <begin position="326"/>
        <end position="346"/>
    </location>
</feature>
<feature type="transmembrane region" description="Helical" evidence="9">
    <location>
        <begin position="283"/>
        <end position="306"/>
    </location>
</feature>
<organism evidence="10 11">
    <name type="scientific">Varroa destructor</name>
    <name type="common">Honeybee mite</name>
    <dbReference type="NCBI Taxonomy" id="109461"/>
    <lineage>
        <taxon>Eukaryota</taxon>
        <taxon>Metazoa</taxon>
        <taxon>Ecdysozoa</taxon>
        <taxon>Arthropoda</taxon>
        <taxon>Chelicerata</taxon>
        <taxon>Arachnida</taxon>
        <taxon>Acari</taxon>
        <taxon>Parasitiformes</taxon>
        <taxon>Mesostigmata</taxon>
        <taxon>Gamasina</taxon>
        <taxon>Dermanyssoidea</taxon>
        <taxon>Varroidae</taxon>
        <taxon>Varroa</taxon>
    </lineage>
</organism>
<accession>A0A7M7MJ47</accession>
<dbReference type="OMA" id="GRVRHCA"/>
<keyword evidence="11" id="KW-1185">Reference proteome</keyword>
<keyword evidence="3" id="KW-0813">Transport</keyword>
<dbReference type="OrthoDB" id="6608471at2759"/>
<proteinExistence type="inferred from homology"/>
<evidence type="ECO:0000256" key="7">
    <source>
        <dbReference type="ARBA" id="ARBA00023128"/>
    </source>
</evidence>
<comment type="subcellular location">
    <subcellularLocation>
        <location evidence="1 9">Mitochondrion membrane</location>
        <topology evidence="1 9">Multi-pass membrane protein</topology>
    </subcellularLocation>
</comment>
<evidence type="ECO:0000256" key="5">
    <source>
        <dbReference type="ARBA" id="ARBA00022970"/>
    </source>
</evidence>
<dbReference type="NCBIfam" id="TIGR00798">
    <property type="entry name" value="mtc"/>
    <property type="match status" value="1"/>
</dbReference>
<keyword evidence="4 9" id="KW-0812">Transmembrane</keyword>
<keyword evidence="7 9" id="KW-0496">Mitochondrion</keyword>
<evidence type="ECO:0000256" key="8">
    <source>
        <dbReference type="ARBA" id="ARBA00023136"/>
    </source>
</evidence>
<reference evidence="10" key="1">
    <citation type="submission" date="2021-01" db="UniProtKB">
        <authorList>
            <consortium name="EnsemblMetazoa"/>
        </authorList>
    </citation>
    <scope>IDENTIFICATION</scope>
</reference>
<sequence>MKKKIHFLFISIDNPAFLSDSQYTPIKFHTRRNGHKERAGFCGFVVLVVATKAIKMPLEQQALGDKRVNIDEPRWDQSTYWGRAQHFFTVTNPLNLLCSNKELEHSKDVVTRYRSGEKMEGLTLEELWKCKHIYDSAYHPETGEKVVLVGRMSAQVPMNMMITGCMMAFYKTTPQVVFWQWVNQSFNAVVNYSNRSGKDPIPQSQLAFSYVLATSGALATALSLNSLTRRMPPIVGRFVPFAAVAAANCVNIPMMRMRELQEGITVMSEDDKEFGQSPTVAKYAISMVVLSRIGMASPGMMIPPIFMNALEKKGFFARYPWANAPMSVSLAGLCLLFATPMCCALFPQKASVAVSSLEPELQKKIKSETDGKVQTVYYHKGL</sequence>
<evidence type="ECO:0000256" key="2">
    <source>
        <dbReference type="ARBA" id="ARBA00005974"/>
    </source>
</evidence>
<evidence type="ECO:0000256" key="3">
    <source>
        <dbReference type="ARBA" id="ARBA00022448"/>
    </source>
</evidence>
<evidence type="ECO:0000313" key="11">
    <source>
        <dbReference type="Proteomes" id="UP000594260"/>
    </source>
</evidence>
<comment type="caution">
    <text evidence="9">Lacks conserved residue(s) required for the propagation of feature annotation.</text>
</comment>
<dbReference type="InParanoid" id="A0A7M7MJ47"/>
<protein>
    <recommendedName>
        <fullName evidence="9">Sidoreflexin</fullName>
    </recommendedName>
</protein>
<name>A0A7M7MJ47_VARDE</name>
<dbReference type="FunCoup" id="A0A7M7MJ47">
    <property type="interactions" value="860"/>
</dbReference>